<evidence type="ECO:0008006" key="4">
    <source>
        <dbReference type="Google" id="ProtNLM"/>
    </source>
</evidence>
<dbReference type="EMBL" id="MWMH01000002">
    <property type="protein sequence ID" value="OOP74210.1"/>
    <property type="molecule type" value="Genomic_DNA"/>
</dbReference>
<evidence type="ECO:0000313" key="2">
    <source>
        <dbReference type="EMBL" id="OOP74210.1"/>
    </source>
</evidence>
<feature type="transmembrane region" description="Helical" evidence="1">
    <location>
        <begin position="172"/>
        <end position="192"/>
    </location>
</feature>
<organism evidence="2 3">
    <name type="scientific">Clostridium beijerinckii</name>
    <name type="common">Clostridium MP</name>
    <dbReference type="NCBI Taxonomy" id="1520"/>
    <lineage>
        <taxon>Bacteria</taxon>
        <taxon>Bacillati</taxon>
        <taxon>Bacillota</taxon>
        <taxon>Clostridia</taxon>
        <taxon>Eubacteriales</taxon>
        <taxon>Clostridiaceae</taxon>
        <taxon>Clostridium</taxon>
    </lineage>
</organism>
<comment type="caution">
    <text evidence="2">The sequence shown here is derived from an EMBL/GenBank/DDBJ whole genome shotgun (WGS) entry which is preliminary data.</text>
</comment>
<keyword evidence="1" id="KW-0472">Membrane</keyword>
<feature type="transmembrane region" description="Helical" evidence="1">
    <location>
        <begin position="77"/>
        <end position="96"/>
    </location>
</feature>
<dbReference type="PANTHER" id="PTHR40078">
    <property type="entry name" value="INTEGRAL MEMBRANE PROTEIN-RELATED"/>
    <property type="match status" value="1"/>
</dbReference>
<dbReference type="Proteomes" id="UP000190959">
    <property type="component" value="Unassembled WGS sequence"/>
</dbReference>
<feature type="transmembrane region" description="Helical" evidence="1">
    <location>
        <begin position="102"/>
        <end position="126"/>
    </location>
</feature>
<sequence>MKKLLALIIRMTFGFLLCALGTVLALNSNLGLSPWDVFHQGLTNVTSLTIGQASIIVGIIIVAITSILGLKVGMGTIANMIVIGCFIDLIIHSKIIPVCNNIYTGIIMLIGSLFVTALGSYLYIGCEMGCGPRDGLMIALVKRTGKPIGIIRLFIEAGALIIGWILGGFVGIGTLVTAIGIGYCVQLIYKVFGFDIKELKHRNIKEGLKFVNECITICTVIQSK</sequence>
<keyword evidence="1" id="KW-0812">Transmembrane</keyword>
<keyword evidence="1" id="KW-1133">Transmembrane helix</keyword>
<dbReference type="PANTHER" id="PTHR40078:SF1">
    <property type="entry name" value="INTEGRAL MEMBRANE PROTEIN"/>
    <property type="match status" value="1"/>
</dbReference>
<proteinExistence type="predicted"/>
<evidence type="ECO:0000313" key="3">
    <source>
        <dbReference type="Proteomes" id="UP000190959"/>
    </source>
</evidence>
<dbReference type="RefSeq" id="WP_078115029.1">
    <property type="nucleotide sequence ID" value="NZ_CP144906.1"/>
</dbReference>
<feature type="transmembrane region" description="Helical" evidence="1">
    <location>
        <begin position="147"/>
        <end position="166"/>
    </location>
</feature>
<dbReference type="InterPro" id="IPR038750">
    <property type="entry name" value="YczE/YyaS-like"/>
</dbReference>
<gene>
    <name evidence="2" type="ORF">CBEIBR21_06840</name>
</gene>
<dbReference type="Pfam" id="PF19700">
    <property type="entry name" value="DUF6198"/>
    <property type="match status" value="1"/>
</dbReference>
<protein>
    <recommendedName>
        <fullName evidence="4">YitT family protein</fullName>
    </recommendedName>
</protein>
<dbReference type="AlphaFoldDB" id="A0A1S9N9X8"/>
<reference evidence="2 3" key="1">
    <citation type="submission" date="2017-02" db="EMBL/GenBank/DDBJ databases">
        <title>Genome sequence of Clostridium beijerinckii Br21.</title>
        <authorList>
            <person name="Fonseca B.C."/>
            <person name="Guazzaroni M.E."/>
            <person name="Riano-Pachon D.M."/>
            <person name="Reginatto V."/>
        </authorList>
    </citation>
    <scope>NUCLEOTIDE SEQUENCE [LARGE SCALE GENOMIC DNA]</scope>
    <source>
        <strain evidence="2 3">Br21</strain>
    </source>
</reference>
<accession>A0A1S9N9X8</accession>
<name>A0A1S9N9X8_CLOBE</name>
<feature type="transmembrane region" description="Helical" evidence="1">
    <location>
        <begin position="49"/>
        <end position="70"/>
    </location>
</feature>
<evidence type="ECO:0000256" key="1">
    <source>
        <dbReference type="SAM" id="Phobius"/>
    </source>
</evidence>